<feature type="transmembrane region" description="Helical" evidence="1">
    <location>
        <begin position="29"/>
        <end position="51"/>
    </location>
</feature>
<protein>
    <submittedName>
        <fullName evidence="2">Uncharacterized protein</fullName>
    </submittedName>
</protein>
<reference evidence="2 3" key="1">
    <citation type="submission" date="2014-10" db="EMBL/GenBank/DDBJ databases">
        <title>Pedobacter Kyungheensis.</title>
        <authorList>
            <person name="Anderson B.M."/>
            <person name="Newman J.D."/>
        </authorList>
    </citation>
    <scope>NUCLEOTIDE SEQUENCE [LARGE SCALE GENOMIC DNA]</scope>
    <source>
        <strain evidence="2 3">KACC 16221</strain>
    </source>
</reference>
<evidence type="ECO:0000256" key="1">
    <source>
        <dbReference type="SAM" id="Phobius"/>
    </source>
</evidence>
<dbReference type="EMBL" id="JSYN01000050">
    <property type="protein sequence ID" value="KIA88628.1"/>
    <property type="molecule type" value="Genomic_DNA"/>
</dbReference>
<feature type="transmembrane region" description="Helical" evidence="1">
    <location>
        <begin position="89"/>
        <end position="109"/>
    </location>
</feature>
<keyword evidence="1" id="KW-0812">Transmembrane</keyword>
<keyword evidence="1" id="KW-1133">Transmembrane helix</keyword>
<comment type="caution">
    <text evidence="2">The sequence shown here is derived from an EMBL/GenBank/DDBJ whole genome shotgun (WGS) entry which is preliminary data.</text>
</comment>
<dbReference type="AlphaFoldDB" id="A0A0C1F9T0"/>
<keyword evidence="3" id="KW-1185">Reference proteome</keyword>
<evidence type="ECO:0000313" key="3">
    <source>
        <dbReference type="Proteomes" id="UP000031246"/>
    </source>
</evidence>
<evidence type="ECO:0000313" key="2">
    <source>
        <dbReference type="EMBL" id="KIA88628.1"/>
    </source>
</evidence>
<feature type="transmembrane region" description="Helical" evidence="1">
    <location>
        <begin position="121"/>
        <end position="138"/>
    </location>
</feature>
<organism evidence="2 3">
    <name type="scientific">Pedobacter kyungheensis</name>
    <dbReference type="NCBI Taxonomy" id="1069985"/>
    <lineage>
        <taxon>Bacteria</taxon>
        <taxon>Pseudomonadati</taxon>
        <taxon>Bacteroidota</taxon>
        <taxon>Sphingobacteriia</taxon>
        <taxon>Sphingobacteriales</taxon>
        <taxon>Sphingobacteriaceae</taxon>
        <taxon>Pedobacter</taxon>
    </lineage>
</organism>
<name>A0A0C1F9T0_9SPHI</name>
<sequence>MLLKKGFKPEELIFGGIAISAVILETKSVVPALVSCYLLAFYYLLFCWYLFAVKNEKRIFRSISFGILYSIIWSIIGSCSVKMFGKEAWFFYSIEALLLLAIGLYLFLSRKKNSDVFTSSNYCRISVVVLVNIFILIWK</sequence>
<gene>
    <name evidence="2" type="ORF">OC25_26050</name>
</gene>
<accession>A0A0C1F9T0</accession>
<feature type="transmembrane region" description="Helical" evidence="1">
    <location>
        <begin position="63"/>
        <end position="83"/>
    </location>
</feature>
<proteinExistence type="predicted"/>
<keyword evidence="1" id="KW-0472">Membrane</keyword>
<dbReference type="Proteomes" id="UP000031246">
    <property type="component" value="Unassembled WGS sequence"/>
</dbReference>